<protein>
    <recommendedName>
        <fullName evidence="3">Transcriptional regulator</fullName>
    </recommendedName>
</protein>
<dbReference type="EMBL" id="LCKS01000002">
    <property type="protein sequence ID" value="KKU03316.1"/>
    <property type="molecule type" value="Genomic_DNA"/>
</dbReference>
<evidence type="ECO:0000313" key="1">
    <source>
        <dbReference type="EMBL" id="KKU03316.1"/>
    </source>
</evidence>
<reference evidence="1 2" key="1">
    <citation type="journal article" date="2015" name="Nature">
        <title>rRNA introns, odd ribosomes, and small enigmatic genomes across a large radiation of phyla.</title>
        <authorList>
            <person name="Brown C.T."/>
            <person name="Hug L.A."/>
            <person name="Thomas B.C."/>
            <person name="Sharon I."/>
            <person name="Castelle C.J."/>
            <person name="Singh A."/>
            <person name="Wilkins M.J."/>
            <person name="Williams K.H."/>
            <person name="Banfield J.F."/>
        </authorList>
    </citation>
    <scope>NUCLEOTIDE SEQUENCE [LARGE SCALE GENOMIC DNA]</scope>
</reference>
<name>A0A0G1M4X3_9BACT</name>
<organism evidence="1 2">
    <name type="scientific">Candidatus Amesbacteria bacterium GW2011_GWC2_45_19</name>
    <dbReference type="NCBI Taxonomy" id="1618366"/>
    <lineage>
        <taxon>Bacteria</taxon>
        <taxon>Candidatus Amesiibacteriota</taxon>
    </lineage>
</organism>
<dbReference type="AlphaFoldDB" id="A0A0G1M4X3"/>
<proteinExistence type="predicted"/>
<sequence length="177" mass="20083">MYRITELTRSGRELFHTGDLAVIWGVENKNTLYTAIKRLVSKGELVPVHKGLYSLLPLNKIDPIKLGLAVIHSYAYVSCESVLTREGVIDQVVQAITLVGSVSRRFSLAGHEYICRKLNPKFLHSSAGMETQNGVSWASAFRAVADLLYFNPQYYFDNREKIDWSEVRQIQQEVGYV</sequence>
<accession>A0A0G1M4X3</accession>
<comment type="caution">
    <text evidence="1">The sequence shown here is derived from an EMBL/GenBank/DDBJ whole genome shotgun (WGS) entry which is preliminary data.</text>
</comment>
<evidence type="ECO:0008006" key="3">
    <source>
        <dbReference type="Google" id="ProtNLM"/>
    </source>
</evidence>
<evidence type="ECO:0000313" key="2">
    <source>
        <dbReference type="Proteomes" id="UP000034264"/>
    </source>
</evidence>
<gene>
    <name evidence="1" type="ORF">UX05_C0002G0072</name>
</gene>
<dbReference type="Proteomes" id="UP000034264">
    <property type="component" value="Unassembled WGS sequence"/>
</dbReference>